<evidence type="ECO:0000259" key="1">
    <source>
        <dbReference type="Pfam" id="PF12417"/>
    </source>
</evidence>
<dbReference type="Proteomes" id="UP000267145">
    <property type="component" value="Unassembled WGS sequence"/>
</dbReference>
<dbReference type="EMBL" id="RBVV01000185">
    <property type="protein sequence ID" value="RNJ52653.1"/>
    <property type="molecule type" value="Genomic_DNA"/>
</dbReference>
<protein>
    <recommendedName>
        <fullName evidence="1">DUF3669 domain-containing protein</fullName>
    </recommendedName>
</protein>
<feature type="domain" description="DUF3669" evidence="1">
    <location>
        <begin position="324"/>
        <end position="387"/>
    </location>
</feature>
<organism evidence="2 3">
    <name type="scientific">Verticillium nonalfalfae</name>
    <dbReference type="NCBI Taxonomy" id="1051616"/>
    <lineage>
        <taxon>Eukaryota</taxon>
        <taxon>Fungi</taxon>
        <taxon>Dikarya</taxon>
        <taxon>Ascomycota</taxon>
        <taxon>Pezizomycotina</taxon>
        <taxon>Sordariomycetes</taxon>
        <taxon>Hypocreomycetidae</taxon>
        <taxon>Glomerellales</taxon>
        <taxon>Plectosphaerellaceae</taxon>
        <taxon>Verticillium</taxon>
    </lineage>
</organism>
<dbReference type="AlphaFoldDB" id="A0A3M9XWN5"/>
<proteinExistence type="predicted"/>
<gene>
    <name evidence="2" type="ORF">D7B24_003122</name>
</gene>
<dbReference type="GeneID" id="39606811"/>
<dbReference type="PANTHER" id="PTHR40780:SF2">
    <property type="entry name" value="DUF3669 DOMAIN-CONTAINING PROTEIN"/>
    <property type="match status" value="1"/>
</dbReference>
<accession>A0A3M9XWN5</accession>
<name>A0A3M9XWN5_9PEZI</name>
<evidence type="ECO:0000313" key="2">
    <source>
        <dbReference type="EMBL" id="RNJ52653.1"/>
    </source>
</evidence>
<dbReference type="PANTHER" id="PTHR40780">
    <property type="entry name" value="DUF3669 DOMAIN-CONTAINING PROTEIN"/>
    <property type="match status" value="1"/>
</dbReference>
<dbReference type="InterPro" id="IPR022137">
    <property type="entry name" value="Znf_prot_DUF3669"/>
</dbReference>
<dbReference type="RefSeq" id="XP_028490811.1">
    <property type="nucleotide sequence ID" value="XM_028637316.1"/>
</dbReference>
<dbReference type="Pfam" id="PF12417">
    <property type="entry name" value="DUF3669"/>
    <property type="match status" value="1"/>
</dbReference>
<comment type="caution">
    <text evidence="2">The sequence shown here is derived from an EMBL/GenBank/DDBJ whole genome shotgun (WGS) entry which is preliminary data.</text>
</comment>
<evidence type="ECO:0000313" key="3">
    <source>
        <dbReference type="Proteomes" id="UP000267145"/>
    </source>
</evidence>
<reference evidence="2 3" key="1">
    <citation type="submission" date="2018-10" db="EMBL/GenBank/DDBJ databases">
        <title>Genome sequence of Verticillium nonalfalfae VnAa140.</title>
        <authorList>
            <person name="Stajich J.E."/>
            <person name="Kasson M.T."/>
        </authorList>
    </citation>
    <scope>NUCLEOTIDE SEQUENCE [LARGE SCALE GENOMIC DNA]</scope>
    <source>
        <strain evidence="2 3">VnAa140</strain>
    </source>
</reference>
<sequence>MSRRELNTSDKSDWTMNSLSSSIKSMAIASLQLAKQPFTEEELQKSSPEQVLQRMLSTNSYISTNSSLAKKHNSSHSNAALRYFEELGKGQCGTVYGLLGTTMVTKLPNSQSKVAELHADYLMHLRMQNAFREHDSDHEISVRVPKLDAWHAPSSRFWVECGLLFDANVKVNSFALVSERVFPAPLPVREALVDALLPTIIKNRKQDFLAKPENKNCLIRMYLGRRHTTKMQDRTQNLKLQNFALHVNEMEAIGLDTAHFARLMANTLAIMHWGAMVDGNDVEFVLGSSPARTKTLSSEEAEALNVWQLSEAVNIDFARRTMEMWLIDFNQCAPIQDNEASIDKLVKAFIFNDPYYPRPGQSNDRDKELWSIFSKNYLNASHKLTQSPGPDTFITRVERESKKKSIDNLF</sequence>
<keyword evidence="3" id="KW-1185">Reference proteome</keyword>